<comment type="pathway">
    <text evidence="11">Amino-acid biosynthesis; glycine biosynthesis; glycine from L-serine: step 1/1.</text>
</comment>
<dbReference type="PANTHER" id="PTHR11680:SF35">
    <property type="entry name" value="SERINE HYDROXYMETHYLTRANSFERASE 1"/>
    <property type="match status" value="1"/>
</dbReference>
<evidence type="ECO:0000256" key="7">
    <source>
        <dbReference type="ARBA" id="ARBA00022605"/>
    </source>
</evidence>
<evidence type="ECO:0000256" key="3">
    <source>
        <dbReference type="ARBA" id="ARBA00006376"/>
    </source>
</evidence>
<comment type="subunit">
    <text evidence="4 11">Homodimer.</text>
</comment>
<dbReference type="FunFam" id="3.40.640.10:FF:000001">
    <property type="entry name" value="Serine hydroxymethyltransferase"/>
    <property type="match status" value="1"/>
</dbReference>
<feature type="modified residue" description="N6-(pyridoxal phosphate)lysine" evidence="11 12">
    <location>
        <position position="228"/>
    </location>
</feature>
<dbReference type="InterPro" id="IPR015424">
    <property type="entry name" value="PyrdxlP-dep_Trfase"/>
</dbReference>
<feature type="domain" description="Serine hydroxymethyltransferase-like" evidence="13">
    <location>
        <begin position="7"/>
        <end position="382"/>
    </location>
</feature>
<comment type="caution">
    <text evidence="11">Lacks conserved residue(s) required for the propagation of feature annotation.</text>
</comment>
<dbReference type="Gene3D" id="3.90.1150.10">
    <property type="entry name" value="Aspartate Aminotransferase, domain 1"/>
    <property type="match status" value="1"/>
</dbReference>
<dbReference type="HAMAP" id="MF_00051">
    <property type="entry name" value="SHMT"/>
    <property type="match status" value="1"/>
</dbReference>
<gene>
    <name evidence="11" type="primary">glyA</name>
    <name evidence="14" type="ORF">GH810_08325</name>
</gene>
<keyword evidence="14" id="KW-0032">Aminotransferase</keyword>
<evidence type="ECO:0000256" key="12">
    <source>
        <dbReference type="PIRSR" id="PIRSR000412-50"/>
    </source>
</evidence>
<dbReference type="InterPro" id="IPR039429">
    <property type="entry name" value="SHMT-like_dom"/>
</dbReference>
<comment type="caution">
    <text evidence="14">The sequence shown here is derived from an EMBL/GenBank/DDBJ whole genome shotgun (WGS) entry which is preliminary data.</text>
</comment>
<feature type="binding site" evidence="11">
    <location>
        <begin position="351"/>
        <end position="353"/>
    </location>
    <ligand>
        <name>(6S)-5,6,7,8-tetrahydrofolate</name>
        <dbReference type="ChEBI" id="CHEBI:57453"/>
    </ligand>
</feature>
<accession>A0A923I3C1</accession>
<keyword evidence="5 11" id="KW-0963">Cytoplasm</keyword>
<dbReference type="NCBIfam" id="NF000586">
    <property type="entry name" value="PRK00011.1"/>
    <property type="match status" value="1"/>
</dbReference>
<comment type="subcellular location">
    <subcellularLocation>
        <location evidence="2 11">Cytoplasm</location>
    </subcellularLocation>
</comment>
<evidence type="ECO:0000256" key="6">
    <source>
        <dbReference type="ARBA" id="ARBA00022563"/>
    </source>
</evidence>
<organism evidence="14 15">
    <name type="scientific">Acetobacterium paludosum</name>
    <dbReference type="NCBI Taxonomy" id="52693"/>
    <lineage>
        <taxon>Bacteria</taxon>
        <taxon>Bacillati</taxon>
        <taxon>Bacillota</taxon>
        <taxon>Clostridia</taxon>
        <taxon>Eubacteriales</taxon>
        <taxon>Eubacteriaceae</taxon>
        <taxon>Acetobacterium</taxon>
    </lineage>
</organism>
<protein>
    <recommendedName>
        <fullName evidence="11">Serine hydroxymethyltransferase</fullName>
        <shortName evidence="11">SHMT</shortName>
        <shortName evidence="11">Serine methylase</shortName>
        <ecNumber evidence="11">2.1.2.1</ecNumber>
    </recommendedName>
</protein>
<proteinExistence type="inferred from homology"/>
<dbReference type="OrthoDB" id="9803846at2"/>
<dbReference type="GO" id="GO:0008483">
    <property type="term" value="F:transaminase activity"/>
    <property type="evidence" value="ECO:0007669"/>
    <property type="project" value="UniProtKB-KW"/>
</dbReference>
<dbReference type="Proteomes" id="UP000616595">
    <property type="component" value="Unassembled WGS sequence"/>
</dbReference>
<evidence type="ECO:0000256" key="4">
    <source>
        <dbReference type="ARBA" id="ARBA00011738"/>
    </source>
</evidence>
<evidence type="ECO:0000259" key="13">
    <source>
        <dbReference type="Pfam" id="PF00464"/>
    </source>
</evidence>
<keyword evidence="6 11" id="KW-0554">One-carbon metabolism</keyword>
<dbReference type="PANTHER" id="PTHR11680">
    <property type="entry name" value="SERINE HYDROXYMETHYLTRANSFERASE"/>
    <property type="match status" value="1"/>
</dbReference>
<feature type="binding site" evidence="11">
    <location>
        <begin position="123"/>
        <end position="125"/>
    </location>
    <ligand>
        <name>(6S)-5,6,7,8-tetrahydrofolate</name>
        <dbReference type="ChEBI" id="CHEBI:57453"/>
    </ligand>
</feature>
<feature type="site" description="Plays an important role in substrate specificity" evidence="11">
    <location>
        <position position="227"/>
    </location>
</feature>
<dbReference type="EC" id="2.1.2.1" evidence="11"/>
<evidence type="ECO:0000256" key="11">
    <source>
        <dbReference type="HAMAP-Rule" id="MF_00051"/>
    </source>
</evidence>
<dbReference type="GO" id="GO:0035999">
    <property type="term" value="P:tetrahydrofolate interconversion"/>
    <property type="evidence" value="ECO:0007669"/>
    <property type="project" value="UniProtKB-UniRule"/>
</dbReference>
<name>A0A923I3C1_9FIRM</name>
<dbReference type="Pfam" id="PF00464">
    <property type="entry name" value="SHMT"/>
    <property type="match status" value="1"/>
</dbReference>
<dbReference type="PROSITE" id="PS00096">
    <property type="entry name" value="SHMT"/>
    <property type="match status" value="1"/>
</dbReference>
<dbReference type="EMBL" id="WJBD01000008">
    <property type="protein sequence ID" value="MBC3888315.1"/>
    <property type="molecule type" value="Genomic_DNA"/>
</dbReference>
<keyword evidence="7 11" id="KW-0028">Amino-acid biosynthesis</keyword>
<dbReference type="InterPro" id="IPR001085">
    <property type="entry name" value="Ser_HO-MeTrfase"/>
</dbReference>
<dbReference type="GO" id="GO:0030170">
    <property type="term" value="F:pyridoxal phosphate binding"/>
    <property type="evidence" value="ECO:0007669"/>
    <property type="project" value="UniProtKB-UniRule"/>
</dbReference>
<keyword evidence="8 11" id="KW-0808">Transferase</keyword>
<comment type="cofactor">
    <cofactor evidence="1 11 12">
        <name>pyridoxal 5'-phosphate</name>
        <dbReference type="ChEBI" id="CHEBI:597326"/>
    </cofactor>
</comment>
<keyword evidence="15" id="KW-1185">Reference proteome</keyword>
<reference evidence="14" key="1">
    <citation type="submission" date="2019-10" db="EMBL/GenBank/DDBJ databases">
        <authorList>
            <person name="Ross D.E."/>
            <person name="Gulliver D."/>
        </authorList>
    </citation>
    <scope>NUCLEOTIDE SEQUENCE</scope>
    <source>
        <strain evidence="14">DER-2019</strain>
    </source>
</reference>
<evidence type="ECO:0000256" key="5">
    <source>
        <dbReference type="ARBA" id="ARBA00022490"/>
    </source>
</evidence>
<evidence type="ECO:0000256" key="9">
    <source>
        <dbReference type="ARBA" id="ARBA00022898"/>
    </source>
</evidence>
<dbReference type="InterPro" id="IPR015421">
    <property type="entry name" value="PyrdxlP-dep_Trfase_major"/>
</dbReference>
<reference evidence="14" key="2">
    <citation type="submission" date="2020-10" db="EMBL/GenBank/DDBJ databases">
        <title>Comparative genomics of the Acetobacterium genus.</title>
        <authorList>
            <person name="Marshall C."/>
            <person name="May H."/>
            <person name="Norman S."/>
        </authorList>
    </citation>
    <scope>NUCLEOTIDE SEQUENCE</scope>
    <source>
        <strain evidence="14">DER-2019</strain>
    </source>
</reference>
<keyword evidence="9 11" id="KW-0663">Pyridoxal phosphate</keyword>
<evidence type="ECO:0000256" key="1">
    <source>
        <dbReference type="ARBA" id="ARBA00001933"/>
    </source>
</evidence>
<evidence type="ECO:0000313" key="15">
    <source>
        <dbReference type="Proteomes" id="UP000616595"/>
    </source>
</evidence>
<evidence type="ECO:0000256" key="10">
    <source>
        <dbReference type="ARBA" id="ARBA00054606"/>
    </source>
</evidence>
<dbReference type="GO" id="GO:0005829">
    <property type="term" value="C:cytosol"/>
    <property type="evidence" value="ECO:0007669"/>
    <property type="project" value="TreeGrafter"/>
</dbReference>
<dbReference type="AlphaFoldDB" id="A0A923I3C1"/>
<dbReference type="InterPro" id="IPR019798">
    <property type="entry name" value="Ser_HO-MeTrfase_PLP_BS"/>
</dbReference>
<dbReference type="InterPro" id="IPR015422">
    <property type="entry name" value="PyrdxlP-dep_Trfase_small"/>
</dbReference>
<feature type="binding site" evidence="11">
    <location>
        <position position="119"/>
    </location>
    <ligand>
        <name>(6S)-5,6,7,8-tetrahydrofolate</name>
        <dbReference type="ChEBI" id="CHEBI:57453"/>
    </ligand>
</feature>
<dbReference type="GO" id="GO:0004372">
    <property type="term" value="F:glycine hydroxymethyltransferase activity"/>
    <property type="evidence" value="ECO:0007669"/>
    <property type="project" value="UniProtKB-UniRule"/>
</dbReference>
<dbReference type="Gene3D" id="3.40.640.10">
    <property type="entry name" value="Type I PLP-dependent aspartate aminotransferase-like (Major domain)"/>
    <property type="match status" value="1"/>
</dbReference>
<comment type="function">
    <text evidence="10">Catalyzes the reversible interconversion of serine and glycine with tetrahydrofolate (THF) serving as the one-carbon carrier. This reaction serves as the major source of one-carbon groups required for the biosynthesis of purines, thymidylate, methionine, and other important biomolecules. Also exhibits THF-independent aldolase activity toward beta-hydroxyamino acids, producing glycine and aldehydes, via a retro-aldol mechanism. Thus, is able to catalyze the cleavage of L-allo-threonine.</text>
</comment>
<comment type="catalytic activity">
    <reaction evidence="11">
        <text>(6R)-5,10-methylene-5,6,7,8-tetrahydrofolate + glycine + H2O = (6S)-5,6,7,8-tetrahydrofolate + L-serine</text>
        <dbReference type="Rhea" id="RHEA:15481"/>
        <dbReference type="ChEBI" id="CHEBI:15377"/>
        <dbReference type="ChEBI" id="CHEBI:15636"/>
        <dbReference type="ChEBI" id="CHEBI:33384"/>
        <dbReference type="ChEBI" id="CHEBI:57305"/>
        <dbReference type="ChEBI" id="CHEBI:57453"/>
        <dbReference type="EC" id="2.1.2.1"/>
    </reaction>
</comment>
<dbReference type="GO" id="GO:0019264">
    <property type="term" value="P:glycine biosynthetic process from serine"/>
    <property type="evidence" value="ECO:0007669"/>
    <property type="project" value="UniProtKB-UniRule"/>
</dbReference>
<evidence type="ECO:0000256" key="8">
    <source>
        <dbReference type="ARBA" id="ARBA00022679"/>
    </source>
</evidence>
<comment type="pathway">
    <text evidence="11">One-carbon metabolism; tetrahydrofolate interconversion.</text>
</comment>
<evidence type="ECO:0000313" key="14">
    <source>
        <dbReference type="EMBL" id="MBC3888315.1"/>
    </source>
</evidence>
<evidence type="ECO:0000256" key="2">
    <source>
        <dbReference type="ARBA" id="ARBA00004496"/>
    </source>
</evidence>
<dbReference type="CDD" id="cd00378">
    <property type="entry name" value="SHMT"/>
    <property type="match status" value="1"/>
</dbReference>
<sequence length="414" mass="45272">MFFEEVKVADPEIYELMEKELHRQQSHLELIASENFVSEAVMSTMGSHLTNKYAEGTPGHRFYGGCVHVDKIEQIAIDRAKALFGAEHANVQPHSGAQANTAVYMAILEPGDTVLGMRLDQGGHLTHGSPANLSGKYYHFVSYGVDQDTEMINYDEIEKLIKEHHPKLVVVGASSYPRAIDFERISKMTKAAGCYLMVDMAHIAGLVAAGQHQSPVPYADFVTTTTHKTLRGPRGGIILCKKEYAKLIDKGVFPGTQGGPLEHMIAAKAVAFKEAATPKFRAYQEQVVKNAKVLAAALEKRGFRIISGGTDNHLMLLDVSKVGLTGKEADETLSKVNITANKNAIPYDKESPFVTSGIRVGTPAITTRGLNEDDMEIVADAIEAALIKKDLDLAREKVAYLTGKYPLYPGLMEK</sequence>
<dbReference type="PIRSF" id="PIRSF000412">
    <property type="entry name" value="SHMT"/>
    <property type="match status" value="1"/>
</dbReference>
<dbReference type="SUPFAM" id="SSF53383">
    <property type="entry name" value="PLP-dependent transferases"/>
    <property type="match status" value="1"/>
</dbReference>
<dbReference type="InterPro" id="IPR049943">
    <property type="entry name" value="Ser_HO-MeTrfase-like"/>
</dbReference>
<comment type="similarity">
    <text evidence="3 11">Belongs to the SHMT family.</text>
</comment>